<feature type="binding site" evidence="5">
    <location>
        <position position="179"/>
    </location>
    <ligand>
        <name>FMN</name>
        <dbReference type="ChEBI" id="CHEBI:58210"/>
    </ligand>
</feature>
<feature type="binding site" evidence="5">
    <location>
        <position position="90"/>
    </location>
    <ligand>
        <name>FMN</name>
        <dbReference type="ChEBI" id="CHEBI:58210"/>
    </ligand>
</feature>
<evidence type="ECO:0000259" key="7">
    <source>
        <dbReference type="Pfam" id="PF10590"/>
    </source>
</evidence>
<dbReference type="Proteomes" id="UP000063965">
    <property type="component" value="Chromosome"/>
</dbReference>
<dbReference type="EMBL" id="CP011126">
    <property type="protein sequence ID" value="AKQ33629.1"/>
    <property type="molecule type" value="Genomic_DNA"/>
</dbReference>
<evidence type="ECO:0000313" key="9">
    <source>
        <dbReference type="Proteomes" id="UP000063965"/>
    </source>
</evidence>
<keyword evidence="5" id="KW-0664">Pyridoxine biosynthesis</keyword>
<feature type="binding site" evidence="5">
    <location>
        <position position="116"/>
    </location>
    <ligand>
        <name>substrate</name>
    </ligand>
</feature>
<dbReference type="InterPro" id="IPR012349">
    <property type="entry name" value="Split_barrel_FMN-bd"/>
</dbReference>
<feature type="binding site" evidence="5">
    <location>
        <position position="169"/>
    </location>
    <ligand>
        <name>FMN</name>
        <dbReference type="ChEBI" id="CHEBI:58210"/>
    </ligand>
</feature>
<dbReference type="InterPro" id="IPR011576">
    <property type="entry name" value="Pyridox_Oxase_N"/>
</dbReference>
<feature type="binding site" evidence="5">
    <location>
        <begin position="46"/>
        <end position="51"/>
    </location>
    <ligand>
        <name>FMN</name>
        <dbReference type="ChEBI" id="CHEBI:58210"/>
    </ligand>
</feature>
<feature type="binding site" evidence="5">
    <location>
        <position position="67"/>
    </location>
    <ligand>
        <name>FMN</name>
        <dbReference type="ChEBI" id="CHEBI:58210"/>
    </ligand>
</feature>
<keyword evidence="9" id="KW-1185">Reference proteome</keyword>
<feature type="binding site" evidence="5">
    <location>
        <begin position="125"/>
        <end position="126"/>
    </location>
    <ligand>
        <name>FMN</name>
        <dbReference type="ChEBI" id="CHEBI:58210"/>
    </ligand>
</feature>
<reference evidence="8 9" key="1">
    <citation type="journal article" date="2015" name="Genome Biol. Evol.">
        <title>Distinctive Genome Reduction Rates Revealed by Genomic Analyses of Two Coxiella-Like Endosymbionts in Ticks.</title>
        <authorList>
            <person name="Gottlieb Y."/>
            <person name="Lalzar I."/>
            <person name="Klasson L."/>
        </authorList>
    </citation>
    <scope>NUCLEOTIDE SEQUENCE [LARGE SCALE GENOMIC DNA]</scope>
    <source>
        <strain evidence="8 9">CRt</strain>
    </source>
</reference>
<gene>
    <name evidence="5 8" type="primary">pdxH</name>
    <name evidence="8" type="ORF">CleRT_08480</name>
</gene>
<evidence type="ECO:0000313" key="8">
    <source>
        <dbReference type="EMBL" id="AKQ33629.1"/>
    </source>
</evidence>
<comment type="function">
    <text evidence="5">Catalyzes the oxidation of either pyridoxine 5'-phosphate (PNP) or pyridoxamine 5'-phosphate (PMP) into pyridoxal 5'-phosphate (PLP).</text>
</comment>
<dbReference type="EC" id="1.4.3.5" evidence="5"/>
<evidence type="ECO:0000256" key="1">
    <source>
        <dbReference type="ARBA" id="ARBA00007301"/>
    </source>
</evidence>
<dbReference type="Pfam" id="PF01243">
    <property type="entry name" value="PNPOx_N"/>
    <property type="match status" value="1"/>
</dbReference>
<dbReference type="InterPro" id="IPR000659">
    <property type="entry name" value="Pyridox_Oxase"/>
</dbReference>
<comment type="subunit">
    <text evidence="5">Homodimer.</text>
</comment>
<dbReference type="NCBIfam" id="NF004231">
    <property type="entry name" value="PRK05679.1"/>
    <property type="match status" value="1"/>
</dbReference>
<dbReference type="InterPro" id="IPR019576">
    <property type="entry name" value="Pyridoxamine_oxidase_dimer_C"/>
</dbReference>
<keyword evidence="3 5" id="KW-0288">FMN</keyword>
<dbReference type="Pfam" id="PF10590">
    <property type="entry name" value="PNP_phzG_C"/>
    <property type="match status" value="1"/>
</dbReference>
<feature type="binding site" evidence="5">
    <location>
        <position position="108"/>
    </location>
    <ligand>
        <name>substrate</name>
    </ligand>
</feature>
<feature type="binding site" evidence="5">
    <location>
        <position position="51"/>
    </location>
    <ligand>
        <name>substrate</name>
    </ligand>
</feature>
<dbReference type="PANTHER" id="PTHR10851:SF0">
    <property type="entry name" value="PYRIDOXINE-5'-PHOSPHATE OXIDASE"/>
    <property type="match status" value="1"/>
</dbReference>
<accession>A0ABN4HQB3</accession>
<name>A0ABN4HQB3_9COXI</name>
<dbReference type="PIRSF" id="PIRSF000190">
    <property type="entry name" value="Pyd_amn-ph_oxd"/>
    <property type="match status" value="1"/>
</dbReference>
<dbReference type="PANTHER" id="PTHR10851">
    <property type="entry name" value="PYRIDOXINE-5-PHOSPHATE OXIDASE"/>
    <property type="match status" value="1"/>
</dbReference>
<comment type="pathway">
    <text evidence="5">Cofactor metabolism; pyridoxal 5'-phosphate salvage; pyridoxal 5'-phosphate from pyridoxamine 5'-phosphate: step 1/1.</text>
</comment>
<evidence type="ECO:0000256" key="2">
    <source>
        <dbReference type="ARBA" id="ARBA00022630"/>
    </source>
</evidence>
<dbReference type="HAMAP" id="MF_01629">
    <property type="entry name" value="PdxH"/>
    <property type="match status" value="1"/>
</dbReference>
<evidence type="ECO:0000256" key="4">
    <source>
        <dbReference type="ARBA" id="ARBA00023002"/>
    </source>
</evidence>
<evidence type="ECO:0000256" key="3">
    <source>
        <dbReference type="ARBA" id="ARBA00022643"/>
    </source>
</evidence>
<dbReference type="SUPFAM" id="SSF50475">
    <property type="entry name" value="FMN-binding split barrel"/>
    <property type="match status" value="1"/>
</dbReference>
<evidence type="ECO:0000256" key="5">
    <source>
        <dbReference type="HAMAP-Rule" id="MF_01629"/>
    </source>
</evidence>
<keyword evidence="2 5" id="KW-0285">Flavoprotein</keyword>
<protein>
    <recommendedName>
        <fullName evidence="5">Pyridoxine/pyridoxamine 5'-phosphate oxidase</fullName>
        <ecNumber evidence="5">1.4.3.5</ecNumber>
    </recommendedName>
    <alternativeName>
        <fullName evidence="5">PNP/PMP oxidase</fullName>
        <shortName evidence="5">PNPOx</shortName>
    </alternativeName>
    <alternativeName>
        <fullName evidence="5">Pyridoxal 5'-phosphate synthase</fullName>
    </alternativeName>
</protein>
<feature type="binding site" evidence="5">
    <location>
        <position position="68"/>
    </location>
    <ligand>
        <name>FMN</name>
        <dbReference type="ChEBI" id="CHEBI:58210"/>
    </ligand>
</feature>
<keyword evidence="4 5" id="KW-0560">Oxidoreductase</keyword>
<feature type="binding site" evidence="5">
    <location>
        <begin position="61"/>
        <end position="62"/>
    </location>
    <ligand>
        <name>FMN</name>
        <dbReference type="ChEBI" id="CHEBI:58210"/>
    </ligand>
</feature>
<comment type="catalytic activity">
    <reaction evidence="5">
        <text>pyridoxamine 5'-phosphate + O2 + H2O = pyridoxal 5'-phosphate + H2O2 + NH4(+)</text>
        <dbReference type="Rhea" id="RHEA:15817"/>
        <dbReference type="ChEBI" id="CHEBI:15377"/>
        <dbReference type="ChEBI" id="CHEBI:15379"/>
        <dbReference type="ChEBI" id="CHEBI:16240"/>
        <dbReference type="ChEBI" id="CHEBI:28938"/>
        <dbReference type="ChEBI" id="CHEBI:58451"/>
        <dbReference type="ChEBI" id="CHEBI:597326"/>
        <dbReference type="EC" id="1.4.3.5"/>
    </reaction>
</comment>
<feature type="binding site" evidence="5">
    <location>
        <begin position="175"/>
        <end position="177"/>
    </location>
    <ligand>
        <name>substrate</name>
    </ligand>
</feature>
<comment type="cofactor">
    <cofactor evidence="5">
        <name>FMN</name>
        <dbReference type="ChEBI" id="CHEBI:58210"/>
    </cofactor>
    <text evidence="5">Binds 1 FMN per subunit.</text>
</comment>
<feature type="domain" description="Pyridoxamine 5'-phosphate oxidase N-terminal" evidence="6">
    <location>
        <begin position="19"/>
        <end position="141"/>
    </location>
</feature>
<comment type="catalytic activity">
    <reaction evidence="5">
        <text>pyridoxine 5'-phosphate + O2 = pyridoxal 5'-phosphate + H2O2</text>
        <dbReference type="Rhea" id="RHEA:15149"/>
        <dbReference type="ChEBI" id="CHEBI:15379"/>
        <dbReference type="ChEBI" id="CHEBI:16240"/>
        <dbReference type="ChEBI" id="CHEBI:58589"/>
        <dbReference type="ChEBI" id="CHEBI:597326"/>
        <dbReference type="EC" id="1.4.3.5"/>
    </reaction>
</comment>
<feature type="binding site" evidence="5">
    <location>
        <position position="112"/>
    </location>
    <ligand>
        <name>substrate</name>
    </ligand>
</feature>
<dbReference type="RefSeq" id="WP_048875231.1">
    <property type="nucleotide sequence ID" value="NZ_CP011126.1"/>
</dbReference>
<feature type="domain" description="Pyridoxine 5'-phosphate oxidase dimerisation C-terminal" evidence="7">
    <location>
        <begin position="156"/>
        <end position="196"/>
    </location>
</feature>
<sequence length="196" mass="23745">MFRLDLLEDPLKQFKLWYDEAVRKKVHDPPAMTLATANSKSRPTARTVLYKGITKGGFLFFTNYHSRKAIDLSENPYAAWVFYWPEIYKQVRGEGHVEKLMCEESETYFETRPYESQISAWISEQSQEIPNREYLLNRYKKYREKFPEEVRCPEFWGGFRLVPTQMEFWTGQEHRLHDRFCYLKEDHKWRIIRLAP</sequence>
<proteinExistence type="inferred from homology"/>
<comment type="pathway">
    <text evidence="5">Cofactor metabolism; pyridoxal 5'-phosphate salvage; pyridoxal 5'-phosphate from pyridoxine 5'-phosphate: step 1/1.</text>
</comment>
<dbReference type="NCBIfam" id="TIGR00558">
    <property type="entry name" value="pdxH"/>
    <property type="match status" value="1"/>
</dbReference>
<comment type="similarity">
    <text evidence="1 5">Belongs to the pyridoxamine 5'-phosphate oxidase family.</text>
</comment>
<organism evidence="8 9">
    <name type="scientific">Candidatus Coxiella mudrowiae</name>
    <dbReference type="NCBI Taxonomy" id="2054173"/>
    <lineage>
        <taxon>Bacteria</taxon>
        <taxon>Pseudomonadati</taxon>
        <taxon>Pseudomonadota</taxon>
        <taxon>Gammaproteobacteria</taxon>
        <taxon>Legionellales</taxon>
        <taxon>Coxiellaceae</taxon>
        <taxon>Coxiella</taxon>
    </lineage>
</organism>
<evidence type="ECO:0000259" key="6">
    <source>
        <dbReference type="Pfam" id="PF01243"/>
    </source>
</evidence>
<dbReference type="Gene3D" id="2.30.110.10">
    <property type="entry name" value="Electron Transport, Fmn-binding Protein, Chain A"/>
    <property type="match status" value="1"/>
</dbReference>